<dbReference type="EMBL" id="AMQM01001080">
    <property type="status" value="NOT_ANNOTATED_CDS"/>
    <property type="molecule type" value="Genomic_DNA"/>
</dbReference>
<dbReference type="GO" id="GO:0005929">
    <property type="term" value="C:cilium"/>
    <property type="evidence" value="ECO:0007669"/>
    <property type="project" value="UniProtKB-SubCell"/>
</dbReference>
<dbReference type="Pfam" id="PF12773">
    <property type="entry name" value="DZR"/>
    <property type="match status" value="1"/>
</dbReference>
<dbReference type="InterPro" id="IPR052481">
    <property type="entry name" value="DZAN1"/>
</dbReference>
<dbReference type="EnsemblMetazoa" id="HelroT67144">
    <property type="protein sequence ID" value="HelroP67144"/>
    <property type="gene ID" value="HelroG67144"/>
</dbReference>
<dbReference type="Pfam" id="PF12796">
    <property type="entry name" value="Ank_2"/>
    <property type="match status" value="1"/>
</dbReference>
<feature type="domain" description="DZANK-type" evidence="3">
    <location>
        <begin position="145"/>
        <end position="187"/>
    </location>
</feature>
<dbReference type="InParanoid" id="T1FYX4"/>
<proteinExistence type="predicted"/>
<feature type="region of interest" description="Disordered" evidence="2">
    <location>
        <begin position="331"/>
        <end position="380"/>
    </location>
</feature>
<dbReference type="HOGENOM" id="CLU_024089_0_1_1"/>
<dbReference type="GO" id="GO:0008270">
    <property type="term" value="F:zinc ion binding"/>
    <property type="evidence" value="ECO:0007669"/>
    <property type="project" value="UniProtKB-KW"/>
</dbReference>
<dbReference type="InterPro" id="IPR036770">
    <property type="entry name" value="Ankyrin_rpt-contain_sf"/>
</dbReference>
<dbReference type="PROSITE" id="PS50088">
    <property type="entry name" value="ANK_REPEAT"/>
    <property type="match status" value="1"/>
</dbReference>
<dbReference type="RefSeq" id="XP_009022536.1">
    <property type="nucleotide sequence ID" value="XM_009024288.1"/>
</dbReference>
<name>T1FYX4_HELRO</name>
<organism evidence="5 6">
    <name type="scientific">Helobdella robusta</name>
    <name type="common">Californian leech</name>
    <dbReference type="NCBI Taxonomy" id="6412"/>
    <lineage>
        <taxon>Eukaryota</taxon>
        <taxon>Metazoa</taxon>
        <taxon>Spiralia</taxon>
        <taxon>Lophotrochozoa</taxon>
        <taxon>Annelida</taxon>
        <taxon>Clitellata</taxon>
        <taxon>Hirudinea</taxon>
        <taxon>Rhynchobdellida</taxon>
        <taxon>Glossiphoniidae</taxon>
        <taxon>Helobdella</taxon>
    </lineage>
</organism>
<dbReference type="OMA" id="GFAHIRS"/>
<feature type="compositionally biased region" description="Polar residues" evidence="2">
    <location>
        <begin position="368"/>
        <end position="380"/>
    </location>
</feature>
<keyword evidence="1" id="KW-0040">ANK repeat</keyword>
<dbReference type="AlphaFoldDB" id="T1FYX4"/>
<dbReference type="SUPFAM" id="SSF48403">
    <property type="entry name" value="Ankyrin repeat"/>
    <property type="match status" value="1"/>
</dbReference>
<protein>
    <recommendedName>
        <fullName evidence="3">DZANK-type domain-containing protein</fullName>
    </recommendedName>
</protein>
<dbReference type="OrthoDB" id="10033229at2759"/>
<dbReference type="eggNOG" id="ENOG502QTJR">
    <property type="taxonomic scope" value="Eukaryota"/>
</dbReference>
<dbReference type="EMBL" id="KB097143">
    <property type="protein sequence ID" value="ESN98937.1"/>
    <property type="molecule type" value="Genomic_DNA"/>
</dbReference>
<dbReference type="PANTHER" id="PTHR16058:SF4">
    <property type="entry name" value="DOUBLE ZINC RIBBON AND ANKYRIN REPEAT-CONTAINING PROTEIN 1"/>
    <property type="match status" value="1"/>
</dbReference>
<sequence>SNQFVRLQRETDYLKCSYCLAPRPVSDPFARFCNDCGHPITPLIQNKLPPPQVNQVGRCFTCQSMVPFNMASCIVCESPLKQQCLPRSDVKLSSMVPCVVCGTANQATLRYCVTCCASLPESNLPASLNISPTRSSSANNLSKTCSKCGRVNSSKARFCDWCQSKPIACNKCGTTNQAHAHYCANCGNLLQFPADDNMLPGFMSMNGPPALQTTEAATQTVGLFYPSVPKFKQMNILEGLLGTKDMSNSKGGDWVDQKPIITSAVSPGRGYWRKQVEHMCAHLKAHASKDTNFRSLIAHPRMGKLLQATVNEDGYELSLTLNFALRSPDNIVNTNNLKNDRMRSAGSRRTGMGDTSQRRSNLKKKNSNSRQMNNDDVNNTVSELNKSLTKEVGKLGRGRVEKVQELILEGASPKDCTTRDGLTLLHHAAIYKHYHVIPSLVEAGLHVDSVENSMHNTPLHEAVREHNVNAAAGADHGAALKVVEVLLGCGASPTKKNKLGETAYELAIRVGRQDLANKMTMYIAQNNINKLSKPKKINSDF</sequence>
<dbReference type="CTD" id="20214022"/>
<gene>
    <name evidence="5" type="primary">20214022</name>
    <name evidence="4" type="ORF">HELRODRAFT_67144</name>
</gene>
<evidence type="ECO:0000256" key="1">
    <source>
        <dbReference type="PROSITE-ProRule" id="PRU00023"/>
    </source>
</evidence>
<dbReference type="Gene3D" id="1.25.40.20">
    <property type="entry name" value="Ankyrin repeat-containing domain"/>
    <property type="match status" value="1"/>
</dbReference>
<dbReference type="PROSITE" id="PS50297">
    <property type="entry name" value="ANK_REP_REGION"/>
    <property type="match status" value="1"/>
</dbReference>
<reference evidence="6" key="1">
    <citation type="submission" date="2012-12" db="EMBL/GenBank/DDBJ databases">
        <authorList>
            <person name="Hellsten U."/>
            <person name="Grimwood J."/>
            <person name="Chapman J.A."/>
            <person name="Shapiro H."/>
            <person name="Aerts A."/>
            <person name="Otillar R.P."/>
            <person name="Terry A.Y."/>
            <person name="Boore J.L."/>
            <person name="Simakov O."/>
            <person name="Marletaz F."/>
            <person name="Cho S.-J."/>
            <person name="Edsinger-Gonzales E."/>
            <person name="Havlak P."/>
            <person name="Kuo D.-H."/>
            <person name="Larsson T."/>
            <person name="Lv J."/>
            <person name="Arendt D."/>
            <person name="Savage R."/>
            <person name="Osoegawa K."/>
            <person name="de Jong P."/>
            <person name="Lindberg D.R."/>
            <person name="Seaver E.C."/>
            <person name="Weisblat D.A."/>
            <person name="Putnam N.H."/>
            <person name="Grigoriev I.V."/>
            <person name="Rokhsar D.S."/>
        </authorList>
    </citation>
    <scope>NUCLEOTIDE SEQUENCE</scope>
</reference>
<keyword evidence="6" id="KW-1185">Reference proteome</keyword>
<dbReference type="Proteomes" id="UP000015101">
    <property type="component" value="Unassembled WGS sequence"/>
</dbReference>
<dbReference type="PANTHER" id="PTHR16058">
    <property type="entry name" value="DOUBLE ZINC RIBBON AND ANKYRIN REPEAT-CONTAINING PROTEIN 1"/>
    <property type="match status" value="1"/>
</dbReference>
<dbReference type="KEGG" id="hro:HELRODRAFT_67144"/>
<feature type="repeat" description="ANK" evidence="1">
    <location>
        <begin position="420"/>
        <end position="452"/>
    </location>
</feature>
<evidence type="ECO:0000256" key="2">
    <source>
        <dbReference type="SAM" id="MobiDB-lite"/>
    </source>
</evidence>
<reference evidence="5" key="3">
    <citation type="submission" date="2015-06" db="UniProtKB">
        <authorList>
            <consortium name="EnsemblMetazoa"/>
        </authorList>
    </citation>
    <scope>IDENTIFICATION</scope>
</reference>
<dbReference type="SMART" id="SM00248">
    <property type="entry name" value="ANK"/>
    <property type="match status" value="3"/>
</dbReference>
<evidence type="ECO:0000313" key="5">
    <source>
        <dbReference type="EnsemblMetazoa" id="HelroP67144"/>
    </source>
</evidence>
<dbReference type="InterPro" id="IPR002110">
    <property type="entry name" value="Ankyrin_rpt"/>
</dbReference>
<accession>T1FYX4</accession>
<evidence type="ECO:0000313" key="4">
    <source>
        <dbReference type="EMBL" id="ESN98937.1"/>
    </source>
</evidence>
<evidence type="ECO:0000313" key="6">
    <source>
        <dbReference type="Proteomes" id="UP000015101"/>
    </source>
</evidence>
<reference evidence="4 6" key="2">
    <citation type="journal article" date="2013" name="Nature">
        <title>Insights into bilaterian evolution from three spiralian genomes.</title>
        <authorList>
            <person name="Simakov O."/>
            <person name="Marletaz F."/>
            <person name="Cho S.J."/>
            <person name="Edsinger-Gonzales E."/>
            <person name="Havlak P."/>
            <person name="Hellsten U."/>
            <person name="Kuo D.H."/>
            <person name="Larsson T."/>
            <person name="Lv J."/>
            <person name="Arendt D."/>
            <person name="Savage R."/>
            <person name="Osoegawa K."/>
            <person name="de Jong P."/>
            <person name="Grimwood J."/>
            <person name="Chapman J.A."/>
            <person name="Shapiro H."/>
            <person name="Aerts A."/>
            <person name="Otillar R.P."/>
            <person name="Terry A.Y."/>
            <person name="Boore J.L."/>
            <person name="Grigoriev I.V."/>
            <person name="Lindberg D.R."/>
            <person name="Seaver E.C."/>
            <person name="Weisblat D.A."/>
            <person name="Putnam N.H."/>
            <person name="Rokhsar D.S."/>
        </authorList>
    </citation>
    <scope>NUCLEOTIDE SEQUENCE</scope>
</reference>
<dbReference type="GeneID" id="20214022"/>
<evidence type="ECO:0000259" key="3">
    <source>
        <dbReference type="Pfam" id="PF12773"/>
    </source>
</evidence>
<dbReference type="InterPro" id="IPR025874">
    <property type="entry name" value="DZR"/>
</dbReference>